<dbReference type="EMBL" id="FWYB01000019">
    <property type="protein sequence ID" value="SMD16129.1"/>
    <property type="molecule type" value="Genomic_DNA"/>
</dbReference>
<dbReference type="PANTHER" id="PTHR43085">
    <property type="entry name" value="HEXOKINASE FAMILY MEMBER"/>
    <property type="match status" value="1"/>
</dbReference>
<gene>
    <name evidence="5" type="ORF">SAMN04488101_11931</name>
</gene>
<dbReference type="InterPro" id="IPR011611">
    <property type="entry name" value="PfkB_dom"/>
</dbReference>
<dbReference type="CDD" id="cd01167">
    <property type="entry name" value="bac_FRK"/>
    <property type="match status" value="1"/>
</dbReference>
<feature type="domain" description="Carbohydrate kinase PfkB" evidence="4">
    <location>
        <begin position="24"/>
        <end position="285"/>
    </location>
</feature>
<name>A0A1W2F2E9_9SPHI</name>
<evidence type="ECO:0000313" key="5">
    <source>
        <dbReference type="EMBL" id="SMD16129.1"/>
    </source>
</evidence>
<dbReference type="GO" id="GO:0016301">
    <property type="term" value="F:kinase activity"/>
    <property type="evidence" value="ECO:0007669"/>
    <property type="project" value="UniProtKB-KW"/>
</dbReference>
<dbReference type="PROSITE" id="PS00583">
    <property type="entry name" value="PFKB_KINASES_1"/>
    <property type="match status" value="1"/>
</dbReference>
<evidence type="ECO:0000256" key="2">
    <source>
        <dbReference type="ARBA" id="ARBA00022679"/>
    </source>
</evidence>
<evidence type="ECO:0000256" key="1">
    <source>
        <dbReference type="ARBA" id="ARBA00010688"/>
    </source>
</evidence>
<comment type="similarity">
    <text evidence="1">Belongs to the carbohydrate kinase PfkB family.</text>
</comment>
<dbReference type="STRING" id="475255.SAMN04488101_11931"/>
<dbReference type="InterPro" id="IPR029056">
    <property type="entry name" value="Ribokinase-like"/>
</dbReference>
<dbReference type="Gene3D" id="3.40.1190.20">
    <property type="match status" value="1"/>
</dbReference>
<dbReference type="AlphaFoldDB" id="A0A1W2F2E9"/>
<keyword evidence="2" id="KW-0808">Transferase</keyword>
<keyword evidence="3 5" id="KW-0418">Kinase</keyword>
<protein>
    <submittedName>
        <fullName evidence="5">Fructokinase</fullName>
    </submittedName>
</protein>
<dbReference type="PANTHER" id="PTHR43085:SF57">
    <property type="entry name" value="CARBOHYDRATE KINASE PFKB DOMAIN-CONTAINING PROTEIN"/>
    <property type="match status" value="1"/>
</dbReference>
<dbReference type="InterPro" id="IPR050306">
    <property type="entry name" value="PfkB_Carbo_kinase"/>
</dbReference>
<dbReference type="PROSITE" id="PS00584">
    <property type="entry name" value="PFKB_KINASES_2"/>
    <property type="match status" value="1"/>
</dbReference>
<accession>A0A1W2F2E9</accession>
<evidence type="ECO:0000313" key="6">
    <source>
        <dbReference type="Proteomes" id="UP000192678"/>
    </source>
</evidence>
<dbReference type="RefSeq" id="WP_084291896.1">
    <property type="nucleotide sequence ID" value="NZ_FWYB01000019.1"/>
</dbReference>
<dbReference type="Pfam" id="PF00294">
    <property type="entry name" value="PfkB"/>
    <property type="match status" value="1"/>
</dbReference>
<reference evidence="5 6" key="1">
    <citation type="submission" date="2017-04" db="EMBL/GenBank/DDBJ databases">
        <authorList>
            <person name="Afonso C.L."/>
            <person name="Miller P.J."/>
            <person name="Scott M.A."/>
            <person name="Spackman E."/>
            <person name="Goraichik I."/>
            <person name="Dimitrov K.M."/>
            <person name="Suarez D.L."/>
            <person name="Swayne D.E."/>
        </authorList>
    </citation>
    <scope>NUCLEOTIDE SEQUENCE [LARGE SCALE GENOMIC DNA]</scope>
    <source>
        <strain evidence="5 6">DSM 19625</strain>
    </source>
</reference>
<organism evidence="5 6">
    <name type="scientific">Pedobacter nyackensis</name>
    <dbReference type="NCBI Taxonomy" id="475255"/>
    <lineage>
        <taxon>Bacteria</taxon>
        <taxon>Pseudomonadati</taxon>
        <taxon>Bacteroidota</taxon>
        <taxon>Sphingobacteriia</taxon>
        <taxon>Sphingobacteriales</taxon>
        <taxon>Sphingobacteriaceae</taxon>
        <taxon>Pedobacter</taxon>
    </lineage>
</organism>
<dbReference type="Proteomes" id="UP000192678">
    <property type="component" value="Unassembled WGS sequence"/>
</dbReference>
<proteinExistence type="inferred from homology"/>
<keyword evidence="6" id="KW-1185">Reference proteome</keyword>
<evidence type="ECO:0000259" key="4">
    <source>
        <dbReference type="Pfam" id="PF00294"/>
    </source>
</evidence>
<sequence>MKNYSNKSVVCFGEVLWDILPNGKKPGGAPMNVAYHLHKLGLKSFMISSIGNDAVGNELLDFLKSIDLPVNYIQQDPHHATSEVHAKIGENDEVTYDILFPVAWDFIQWKPEHEQLISQADAFIFGSLGSRNEASRAALLKMLDHAKFRVFDVNIREPHYSKEFITQLLGKCDMVKLNIAELEMIAGWYDPFCSTELERIDSLFSRFGFQEIIITKGGRGATYYTEAIRYDYPAYHVDVQDTVGSGDSFLAAFLAMKLSDEPLEDMLNYAVAMGAFITSKSGACPDYSKFDLERFIWKRNMAESIF</sequence>
<dbReference type="InterPro" id="IPR002173">
    <property type="entry name" value="Carboh/pur_kinase_PfkB_CS"/>
</dbReference>
<evidence type="ECO:0000256" key="3">
    <source>
        <dbReference type="ARBA" id="ARBA00022777"/>
    </source>
</evidence>
<dbReference type="SUPFAM" id="SSF53613">
    <property type="entry name" value="Ribokinase-like"/>
    <property type="match status" value="1"/>
</dbReference>
<dbReference type="OrthoDB" id="9813569at2"/>